<keyword evidence="13" id="KW-1185">Reference proteome</keyword>
<dbReference type="GO" id="GO:0000155">
    <property type="term" value="F:phosphorelay sensor kinase activity"/>
    <property type="evidence" value="ECO:0007669"/>
    <property type="project" value="InterPro"/>
</dbReference>
<evidence type="ECO:0000256" key="8">
    <source>
        <dbReference type="ARBA" id="ARBA00023012"/>
    </source>
</evidence>
<dbReference type="PANTHER" id="PTHR43065:SF10">
    <property type="entry name" value="PEROXIDE STRESS-ACTIVATED HISTIDINE KINASE MAK3"/>
    <property type="match status" value="1"/>
</dbReference>
<dbReference type="InterPro" id="IPR036890">
    <property type="entry name" value="HATPase_C_sf"/>
</dbReference>
<evidence type="ECO:0000256" key="3">
    <source>
        <dbReference type="ARBA" id="ARBA00022553"/>
    </source>
</evidence>
<dbReference type="SMART" id="SM00091">
    <property type="entry name" value="PAS"/>
    <property type="match status" value="1"/>
</dbReference>
<evidence type="ECO:0000313" key="12">
    <source>
        <dbReference type="EMBL" id="NYF81359.1"/>
    </source>
</evidence>
<accession>A0A7Y9PKF2</accession>
<dbReference type="SMART" id="SM00388">
    <property type="entry name" value="HisKA"/>
    <property type="match status" value="1"/>
</dbReference>
<dbReference type="Pfam" id="PF00512">
    <property type="entry name" value="HisKA"/>
    <property type="match status" value="1"/>
</dbReference>
<keyword evidence="7" id="KW-0067">ATP-binding</keyword>
<protein>
    <recommendedName>
        <fullName evidence="2">histidine kinase</fullName>
        <ecNumber evidence="2">2.7.13.3</ecNumber>
    </recommendedName>
</protein>
<evidence type="ECO:0000256" key="7">
    <source>
        <dbReference type="ARBA" id="ARBA00022840"/>
    </source>
</evidence>
<evidence type="ECO:0000259" key="9">
    <source>
        <dbReference type="PROSITE" id="PS50109"/>
    </source>
</evidence>
<dbReference type="InterPro" id="IPR000014">
    <property type="entry name" value="PAS"/>
</dbReference>
<keyword evidence="8" id="KW-0902">Two-component regulatory system</keyword>
<dbReference type="Pfam" id="PF02518">
    <property type="entry name" value="HATPase_c"/>
    <property type="match status" value="1"/>
</dbReference>
<evidence type="ECO:0000259" key="10">
    <source>
        <dbReference type="PROSITE" id="PS50112"/>
    </source>
</evidence>
<dbReference type="InterPro" id="IPR036097">
    <property type="entry name" value="HisK_dim/P_sf"/>
</dbReference>
<evidence type="ECO:0000256" key="6">
    <source>
        <dbReference type="ARBA" id="ARBA00022777"/>
    </source>
</evidence>
<dbReference type="PROSITE" id="PS50112">
    <property type="entry name" value="PAS"/>
    <property type="match status" value="1"/>
</dbReference>
<evidence type="ECO:0000259" key="11">
    <source>
        <dbReference type="PROSITE" id="PS50113"/>
    </source>
</evidence>
<dbReference type="Gene3D" id="1.10.287.130">
    <property type="match status" value="1"/>
</dbReference>
<gene>
    <name evidence="12" type="ORF">HDF17_003679</name>
</gene>
<proteinExistence type="predicted"/>
<dbReference type="GO" id="GO:0005524">
    <property type="term" value="F:ATP binding"/>
    <property type="evidence" value="ECO:0007669"/>
    <property type="project" value="UniProtKB-KW"/>
</dbReference>
<dbReference type="InterPro" id="IPR004358">
    <property type="entry name" value="Sig_transdc_His_kin-like_C"/>
</dbReference>
<dbReference type="SUPFAM" id="SSF55785">
    <property type="entry name" value="PYP-like sensor domain (PAS domain)"/>
    <property type="match status" value="1"/>
</dbReference>
<evidence type="ECO:0000256" key="1">
    <source>
        <dbReference type="ARBA" id="ARBA00000085"/>
    </source>
</evidence>
<dbReference type="EC" id="2.7.13.3" evidence="2"/>
<dbReference type="Pfam" id="PF00989">
    <property type="entry name" value="PAS"/>
    <property type="match status" value="1"/>
</dbReference>
<dbReference type="Proteomes" id="UP000589520">
    <property type="component" value="Unassembled WGS sequence"/>
</dbReference>
<dbReference type="PROSITE" id="PS50113">
    <property type="entry name" value="PAC"/>
    <property type="match status" value="1"/>
</dbReference>
<dbReference type="InterPro" id="IPR003594">
    <property type="entry name" value="HATPase_dom"/>
</dbReference>
<dbReference type="Gene3D" id="3.30.450.20">
    <property type="entry name" value="PAS domain"/>
    <property type="match status" value="1"/>
</dbReference>
<sequence>MASNFQLNPEDEARFRLAAIIESSEDAILSKNLDGIITSWNEAACRMFGYTEEEIVGHSILELIPEYLHEDEADILRKLKAGERINHYETVRLKKNGETIDVSLTISPVRNSENVIIGSSKIARNISDRKQLEQRLIQADKIATMGRMAATIAHEINNPLESVINLLYLARTSGELGSEARGYLLTAEAEIERVSHIARQTLGYYRDTGAPVEVYLHHVLTDILTVYHSKLENRHIVVKTIFDDRRPVMASRGELVQVFSNIISNSIDAMPEGGLLHIQIQEAANLEGGIEVLVRDQGAGIEQEHLTKVFEPFFTTKGNLGTGIGLWVTKQLVEKHGGRVALTSCTDTGMSGTSITLSLPVAKRLVH</sequence>
<organism evidence="12 13">
    <name type="scientific">Granulicella arctica</name>
    <dbReference type="NCBI Taxonomy" id="940613"/>
    <lineage>
        <taxon>Bacteria</taxon>
        <taxon>Pseudomonadati</taxon>
        <taxon>Acidobacteriota</taxon>
        <taxon>Terriglobia</taxon>
        <taxon>Terriglobales</taxon>
        <taxon>Acidobacteriaceae</taxon>
        <taxon>Granulicella</taxon>
    </lineage>
</organism>
<keyword evidence="5" id="KW-0547">Nucleotide-binding</keyword>
<dbReference type="SUPFAM" id="SSF47384">
    <property type="entry name" value="Homodimeric domain of signal transducing histidine kinase"/>
    <property type="match status" value="1"/>
</dbReference>
<dbReference type="PANTHER" id="PTHR43065">
    <property type="entry name" value="SENSOR HISTIDINE KINASE"/>
    <property type="match status" value="1"/>
</dbReference>
<keyword evidence="4" id="KW-0808">Transferase</keyword>
<dbReference type="InterPro" id="IPR003661">
    <property type="entry name" value="HisK_dim/P_dom"/>
</dbReference>
<evidence type="ECO:0000313" key="13">
    <source>
        <dbReference type="Proteomes" id="UP000589520"/>
    </source>
</evidence>
<dbReference type="InterPro" id="IPR005467">
    <property type="entry name" value="His_kinase_dom"/>
</dbReference>
<evidence type="ECO:0000256" key="2">
    <source>
        <dbReference type="ARBA" id="ARBA00012438"/>
    </source>
</evidence>
<comment type="catalytic activity">
    <reaction evidence="1">
        <text>ATP + protein L-histidine = ADP + protein N-phospho-L-histidine.</text>
        <dbReference type="EC" id="2.7.13.3"/>
    </reaction>
</comment>
<feature type="domain" description="PAC" evidence="11">
    <location>
        <begin position="86"/>
        <end position="138"/>
    </location>
</feature>
<evidence type="ECO:0000256" key="5">
    <source>
        <dbReference type="ARBA" id="ARBA00022741"/>
    </source>
</evidence>
<dbReference type="CDD" id="cd00082">
    <property type="entry name" value="HisKA"/>
    <property type="match status" value="1"/>
</dbReference>
<feature type="domain" description="Histidine kinase" evidence="9">
    <location>
        <begin position="151"/>
        <end position="363"/>
    </location>
</feature>
<dbReference type="SMART" id="SM00387">
    <property type="entry name" value="HATPase_c"/>
    <property type="match status" value="1"/>
</dbReference>
<dbReference type="Gene3D" id="3.30.565.10">
    <property type="entry name" value="Histidine kinase-like ATPase, C-terminal domain"/>
    <property type="match status" value="1"/>
</dbReference>
<dbReference type="PROSITE" id="PS50109">
    <property type="entry name" value="HIS_KIN"/>
    <property type="match status" value="1"/>
</dbReference>
<evidence type="ECO:0000256" key="4">
    <source>
        <dbReference type="ARBA" id="ARBA00022679"/>
    </source>
</evidence>
<dbReference type="InterPro" id="IPR035965">
    <property type="entry name" value="PAS-like_dom_sf"/>
</dbReference>
<dbReference type="RefSeq" id="WP_348640915.1">
    <property type="nucleotide sequence ID" value="NZ_JACCCW010000002.1"/>
</dbReference>
<dbReference type="NCBIfam" id="TIGR00229">
    <property type="entry name" value="sensory_box"/>
    <property type="match status" value="1"/>
</dbReference>
<dbReference type="PRINTS" id="PR00344">
    <property type="entry name" value="BCTRLSENSOR"/>
</dbReference>
<dbReference type="InterPro" id="IPR013767">
    <property type="entry name" value="PAS_fold"/>
</dbReference>
<dbReference type="EMBL" id="JACCCW010000002">
    <property type="protein sequence ID" value="NYF81359.1"/>
    <property type="molecule type" value="Genomic_DNA"/>
</dbReference>
<feature type="domain" description="PAS" evidence="10">
    <location>
        <begin position="13"/>
        <end position="78"/>
    </location>
</feature>
<comment type="caution">
    <text evidence="12">The sequence shown here is derived from an EMBL/GenBank/DDBJ whole genome shotgun (WGS) entry which is preliminary data.</text>
</comment>
<dbReference type="InterPro" id="IPR000700">
    <property type="entry name" value="PAS-assoc_C"/>
</dbReference>
<keyword evidence="6" id="KW-0418">Kinase</keyword>
<name>A0A7Y9PKF2_9BACT</name>
<dbReference type="CDD" id="cd00130">
    <property type="entry name" value="PAS"/>
    <property type="match status" value="1"/>
</dbReference>
<keyword evidence="3" id="KW-0597">Phosphoprotein</keyword>
<dbReference type="AlphaFoldDB" id="A0A7Y9PKF2"/>
<dbReference type="GO" id="GO:0006355">
    <property type="term" value="P:regulation of DNA-templated transcription"/>
    <property type="evidence" value="ECO:0007669"/>
    <property type="project" value="InterPro"/>
</dbReference>
<dbReference type="SUPFAM" id="SSF55874">
    <property type="entry name" value="ATPase domain of HSP90 chaperone/DNA topoisomerase II/histidine kinase"/>
    <property type="match status" value="1"/>
</dbReference>
<reference evidence="12 13" key="1">
    <citation type="submission" date="2020-07" db="EMBL/GenBank/DDBJ databases">
        <title>Genomic Encyclopedia of Type Strains, Phase IV (KMG-V): Genome sequencing to study the core and pangenomes of soil and plant-associated prokaryotes.</title>
        <authorList>
            <person name="Whitman W."/>
        </authorList>
    </citation>
    <scope>NUCLEOTIDE SEQUENCE [LARGE SCALE GENOMIC DNA]</scope>
    <source>
        <strain evidence="12 13">X4EP2</strain>
    </source>
</reference>